<dbReference type="Proteomes" id="UP001642540">
    <property type="component" value="Unassembled WGS sequence"/>
</dbReference>
<keyword evidence="1" id="KW-1133">Transmembrane helix</keyword>
<sequence>MVLLESFWTPFFWYETVTSAIVPIAVYTAAASALFITYTVYVMTGGESSQYYMPYFEADIHLTIYVWGGIAIAFFLFFIFSSYLLVRAVRVEIRGWMLPWMICMIILVFYKLYLGFHWLYDYYIYLENIFAMIILWFWMSYNIYVLLAVYSVYQIIAERQAPTMMILPEAYTENTLFYWDENV</sequence>
<dbReference type="PANTHER" id="PTHR36694">
    <property type="entry name" value="PASIFLORA 1, ISOFORM A-RELATED"/>
    <property type="match status" value="1"/>
</dbReference>
<gene>
    <name evidence="2" type="ORF">ODALV1_LOCUS23793</name>
</gene>
<name>A0ABP1RM74_9HEXA</name>
<dbReference type="EMBL" id="CAXLJM020000083">
    <property type="protein sequence ID" value="CAL8130582.1"/>
    <property type="molecule type" value="Genomic_DNA"/>
</dbReference>
<evidence type="ECO:0000256" key="1">
    <source>
        <dbReference type="SAM" id="Phobius"/>
    </source>
</evidence>
<reference evidence="2 3" key="1">
    <citation type="submission" date="2024-08" db="EMBL/GenBank/DDBJ databases">
        <authorList>
            <person name="Cucini C."/>
            <person name="Frati F."/>
        </authorList>
    </citation>
    <scope>NUCLEOTIDE SEQUENCE [LARGE SCALE GENOMIC DNA]</scope>
</reference>
<feature type="transmembrane region" description="Helical" evidence="1">
    <location>
        <begin position="98"/>
        <end position="120"/>
    </location>
</feature>
<organism evidence="2 3">
    <name type="scientific">Orchesella dallaii</name>
    <dbReference type="NCBI Taxonomy" id="48710"/>
    <lineage>
        <taxon>Eukaryota</taxon>
        <taxon>Metazoa</taxon>
        <taxon>Ecdysozoa</taxon>
        <taxon>Arthropoda</taxon>
        <taxon>Hexapoda</taxon>
        <taxon>Collembola</taxon>
        <taxon>Entomobryomorpha</taxon>
        <taxon>Entomobryoidea</taxon>
        <taxon>Orchesellidae</taxon>
        <taxon>Orchesellinae</taxon>
        <taxon>Orchesella</taxon>
    </lineage>
</organism>
<feature type="transmembrane region" description="Helical" evidence="1">
    <location>
        <begin position="21"/>
        <end position="44"/>
    </location>
</feature>
<feature type="transmembrane region" description="Helical" evidence="1">
    <location>
        <begin position="132"/>
        <end position="156"/>
    </location>
</feature>
<evidence type="ECO:0000313" key="3">
    <source>
        <dbReference type="Proteomes" id="UP001642540"/>
    </source>
</evidence>
<comment type="caution">
    <text evidence="2">The sequence shown here is derived from an EMBL/GenBank/DDBJ whole genome shotgun (WGS) entry which is preliminary data.</text>
</comment>
<accession>A0ABP1RM74</accession>
<dbReference type="PANTHER" id="PTHR36694:SF11">
    <property type="entry name" value="LP21121P-RELATED"/>
    <property type="match status" value="1"/>
</dbReference>
<proteinExistence type="predicted"/>
<protein>
    <submittedName>
        <fullName evidence="2">Uncharacterized protein</fullName>
    </submittedName>
</protein>
<keyword evidence="3" id="KW-1185">Reference proteome</keyword>
<evidence type="ECO:0000313" key="2">
    <source>
        <dbReference type="EMBL" id="CAL8130582.1"/>
    </source>
</evidence>
<keyword evidence="1" id="KW-0472">Membrane</keyword>
<keyword evidence="1" id="KW-0812">Transmembrane</keyword>
<feature type="transmembrane region" description="Helical" evidence="1">
    <location>
        <begin position="64"/>
        <end position="86"/>
    </location>
</feature>